<dbReference type="WBParaSite" id="MhA1_Contig2789.frz3.gene1">
    <property type="protein sequence ID" value="MhA1_Contig2789.frz3.gene1"/>
    <property type="gene ID" value="MhA1_Contig2789.frz3.gene1"/>
</dbReference>
<organism evidence="1 2">
    <name type="scientific">Meloidogyne hapla</name>
    <name type="common">Root-knot nematode worm</name>
    <dbReference type="NCBI Taxonomy" id="6305"/>
    <lineage>
        <taxon>Eukaryota</taxon>
        <taxon>Metazoa</taxon>
        <taxon>Ecdysozoa</taxon>
        <taxon>Nematoda</taxon>
        <taxon>Chromadorea</taxon>
        <taxon>Rhabditida</taxon>
        <taxon>Tylenchina</taxon>
        <taxon>Tylenchomorpha</taxon>
        <taxon>Tylenchoidea</taxon>
        <taxon>Meloidogynidae</taxon>
        <taxon>Meloidogyninae</taxon>
        <taxon>Meloidogyne</taxon>
    </lineage>
</organism>
<protein>
    <submittedName>
        <fullName evidence="2">Serine/threonine protein kinase</fullName>
    </submittedName>
</protein>
<evidence type="ECO:0000313" key="1">
    <source>
        <dbReference type="Proteomes" id="UP000095281"/>
    </source>
</evidence>
<evidence type="ECO:0000313" key="2">
    <source>
        <dbReference type="WBParaSite" id="MhA1_Contig2789.frz3.gene1"/>
    </source>
</evidence>
<dbReference type="AlphaFoldDB" id="A0A1I8BL45"/>
<dbReference type="Proteomes" id="UP000095281">
    <property type="component" value="Unplaced"/>
</dbReference>
<reference evidence="2" key="1">
    <citation type="submission" date="2016-11" db="UniProtKB">
        <authorList>
            <consortium name="WormBaseParasite"/>
        </authorList>
    </citation>
    <scope>IDENTIFICATION</scope>
</reference>
<sequence length="65" mass="7571">IYHGKIKSTTILTNYGKKVTNVVVKINKKQETKEDKMQMANEIKILESFNKLPKNRRKGIIELIL</sequence>
<accession>A0A1I8BL45</accession>
<name>A0A1I8BL45_MELHA</name>
<proteinExistence type="predicted"/>
<keyword evidence="1" id="KW-1185">Reference proteome</keyword>